<evidence type="ECO:0000313" key="3">
    <source>
        <dbReference type="Proteomes" id="UP001586593"/>
    </source>
</evidence>
<dbReference type="Proteomes" id="UP001586593">
    <property type="component" value="Unassembled WGS sequence"/>
</dbReference>
<feature type="region of interest" description="Disordered" evidence="1">
    <location>
        <begin position="278"/>
        <end position="339"/>
    </location>
</feature>
<organism evidence="2 3">
    <name type="scientific">Phialemonium thermophilum</name>
    <dbReference type="NCBI Taxonomy" id="223376"/>
    <lineage>
        <taxon>Eukaryota</taxon>
        <taxon>Fungi</taxon>
        <taxon>Dikarya</taxon>
        <taxon>Ascomycota</taxon>
        <taxon>Pezizomycotina</taxon>
        <taxon>Sordariomycetes</taxon>
        <taxon>Sordariomycetidae</taxon>
        <taxon>Cephalothecales</taxon>
        <taxon>Cephalothecaceae</taxon>
        <taxon>Phialemonium</taxon>
    </lineage>
</organism>
<evidence type="ECO:0000256" key="1">
    <source>
        <dbReference type="SAM" id="MobiDB-lite"/>
    </source>
</evidence>
<evidence type="ECO:0000313" key="2">
    <source>
        <dbReference type="EMBL" id="KAL1835723.1"/>
    </source>
</evidence>
<gene>
    <name evidence="2" type="ORF">VTK73DRAFT_5442</name>
</gene>
<comment type="caution">
    <text evidence="2">The sequence shown here is derived from an EMBL/GenBank/DDBJ whole genome shotgun (WGS) entry which is preliminary data.</text>
</comment>
<reference evidence="2 3" key="1">
    <citation type="journal article" date="2024" name="Commun. Biol.">
        <title>Comparative genomic analysis of thermophilic fungi reveals convergent evolutionary adaptations and gene losses.</title>
        <authorList>
            <person name="Steindorff A.S."/>
            <person name="Aguilar-Pontes M.V."/>
            <person name="Robinson A.J."/>
            <person name="Andreopoulos B."/>
            <person name="LaButti K."/>
            <person name="Kuo A."/>
            <person name="Mondo S."/>
            <person name="Riley R."/>
            <person name="Otillar R."/>
            <person name="Haridas S."/>
            <person name="Lipzen A."/>
            <person name="Grimwood J."/>
            <person name="Schmutz J."/>
            <person name="Clum A."/>
            <person name="Reid I.D."/>
            <person name="Moisan M.C."/>
            <person name="Butler G."/>
            <person name="Nguyen T.T.M."/>
            <person name="Dewar K."/>
            <person name="Conant G."/>
            <person name="Drula E."/>
            <person name="Henrissat B."/>
            <person name="Hansel C."/>
            <person name="Singer S."/>
            <person name="Hutchinson M.I."/>
            <person name="de Vries R.P."/>
            <person name="Natvig D.O."/>
            <person name="Powell A.J."/>
            <person name="Tsang A."/>
            <person name="Grigoriev I.V."/>
        </authorList>
    </citation>
    <scope>NUCLEOTIDE SEQUENCE [LARGE SCALE GENOMIC DNA]</scope>
    <source>
        <strain evidence="2 3">ATCC 24622</strain>
    </source>
</reference>
<dbReference type="EMBL" id="JAZHXJ010003023">
    <property type="protein sequence ID" value="KAL1835723.1"/>
    <property type="molecule type" value="Genomic_DNA"/>
</dbReference>
<keyword evidence="3" id="KW-1185">Reference proteome</keyword>
<name>A0ABR3V1R6_9PEZI</name>
<accession>A0ABR3V1R6</accession>
<protein>
    <submittedName>
        <fullName evidence="2">Uncharacterized protein</fullName>
    </submittedName>
</protein>
<proteinExistence type="predicted"/>
<sequence length="339" mass="34542">MAWAVCRTARTAGSQRKRAKKSRSRAVELVLALEDGGVVVGGLDGVGVGGAVVGGRDAALDGGLEGVAEGAGQQVAGLQVDDAAVQAGDAVARGVGLEHGQVRLHLVGAVAQPHGVDVAGDDEGQLLVGVVGGDAAPPDGGVQGVGVGVLEEAVQVRVGDAGLHGAEQGLDVGRVEGAARRVRALVGELVATAAVGPVALLRVGRVVRAVCEGGGGQQGGGQQERRDEGADLHFFSFFFFLRLWKRGDVVGGNAGKMALPNERQKQGFCVPTAPLPPSRWGQAYQSPETHPRLGSISADLDLTHPRHDMPAVTSSPHAAPPTLSAERGHESPSHARSTR</sequence>